<organism evidence="2 3">
    <name type="scientific">Dermatophagoides farinae</name>
    <name type="common">American house dust mite</name>
    <dbReference type="NCBI Taxonomy" id="6954"/>
    <lineage>
        <taxon>Eukaryota</taxon>
        <taxon>Metazoa</taxon>
        <taxon>Ecdysozoa</taxon>
        <taxon>Arthropoda</taxon>
        <taxon>Chelicerata</taxon>
        <taxon>Arachnida</taxon>
        <taxon>Acari</taxon>
        <taxon>Acariformes</taxon>
        <taxon>Sarcoptiformes</taxon>
        <taxon>Astigmata</taxon>
        <taxon>Psoroptidia</taxon>
        <taxon>Analgoidea</taxon>
        <taxon>Pyroglyphidae</taxon>
        <taxon>Dermatophagoidinae</taxon>
        <taxon>Dermatophagoides</taxon>
    </lineage>
</organism>
<dbReference type="AlphaFoldDB" id="A0A922IEL9"/>
<gene>
    <name evidence="2" type="ORF">DERF_003935</name>
</gene>
<evidence type="ECO:0000313" key="3">
    <source>
        <dbReference type="Proteomes" id="UP000790347"/>
    </source>
</evidence>
<feature type="transmembrane region" description="Helical" evidence="1">
    <location>
        <begin position="63"/>
        <end position="82"/>
    </location>
</feature>
<feature type="transmembrane region" description="Helical" evidence="1">
    <location>
        <begin position="25"/>
        <end position="43"/>
    </location>
</feature>
<reference evidence="2" key="1">
    <citation type="submission" date="2013-05" db="EMBL/GenBank/DDBJ databases">
        <authorList>
            <person name="Yim A.K.Y."/>
            <person name="Chan T.F."/>
            <person name="Ji K.M."/>
            <person name="Liu X.Y."/>
            <person name="Zhou J.W."/>
            <person name="Li R.Q."/>
            <person name="Yang K.Y."/>
            <person name="Li J."/>
            <person name="Li M."/>
            <person name="Law P.T.W."/>
            <person name="Wu Y.L."/>
            <person name="Cai Z.L."/>
            <person name="Qin H."/>
            <person name="Bao Y."/>
            <person name="Leung R.K.K."/>
            <person name="Ng P.K.S."/>
            <person name="Zou J."/>
            <person name="Zhong X.J."/>
            <person name="Ran P.X."/>
            <person name="Zhong N.S."/>
            <person name="Liu Z.G."/>
            <person name="Tsui S.K.W."/>
        </authorList>
    </citation>
    <scope>NUCLEOTIDE SEQUENCE</scope>
    <source>
        <strain evidence="2">Derf</strain>
        <tissue evidence="2">Whole organism</tissue>
    </source>
</reference>
<proteinExistence type="predicted"/>
<accession>A0A922IEL9</accession>
<keyword evidence="1" id="KW-0812">Transmembrane</keyword>
<evidence type="ECO:0000256" key="1">
    <source>
        <dbReference type="SAM" id="Phobius"/>
    </source>
</evidence>
<keyword evidence="1" id="KW-0472">Membrane</keyword>
<dbReference type="EMBL" id="ASGP02000001">
    <property type="protein sequence ID" value="KAH9530101.1"/>
    <property type="molecule type" value="Genomic_DNA"/>
</dbReference>
<comment type="caution">
    <text evidence="2">The sequence shown here is derived from an EMBL/GenBank/DDBJ whole genome shotgun (WGS) entry which is preliminary data.</text>
</comment>
<reference evidence="2" key="2">
    <citation type="journal article" date="2022" name="Res Sq">
        <title>Comparative Genomics Reveals Insights into the Divergent Evolution of Astigmatic Mites and Household Pest Adaptations.</title>
        <authorList>
            <person name="Xiong Q."/>
            <person name="Wan A.T.-Y."/>
            <person name="Liu X.-Y."/>
            <person name="Fung C.S.-H."/>
            <person name="Xiao X."/>
            <person name="Malainual N."/>
            <person name="Hou J."/>
            <person name="Wang L."/>
            <person name="Wang M."/>
            <person name="Yang K."/>
            <person name="Cui Y."/>
            <person name="Leung E."/>
            <person name="Nong W."/>
            <person name="Shin S.-K."/>
            <person name="Au S."/>
            <person name="Jeong K.Y."/>
            <person name="Chew F.T."/>
            <person name="Hui J."/>
            <person name="Leung T.F."/>
            <person name="Tungtrongchitr A."/>
            <person name="Zhong N."/>
            <person name="Liu Z."/>
            <person name="Tsui S."/>
        </authorList>
    </citation>
    <scope>NUCLEOTIDE SEQUENCE</scope>
    <source>
        <strain evidence="2">Derf</strain>
        <tissue evidence="2">Whole organism</tissue>
    </source>
</reference>
<name>A0A922IEL9_DERFA</name>
<evidence type="ECO:0000313" key="2">
    <source>
        <dbReference type="EMBL" id="KAH9530101.1"/>
    </source>
</evidence>
<protein>
    <submittedName>
        <fullName evidence="2">Uncharacterized protein</fullName>
    </submittedName>
</protein>
<keyword evidence="1" id="KW-1133">Transmembrane helix</keyword>
<dbReference type="Proteomes" id="UP000790347">
    <property type="component" value="Unassembled WGS sequence"/>
</dbReference>
<keyword evidence="3" id="KW-1185">Reference proteome</keyword>
<sequence>MAIFWNNCDTIKIWQRKIENSRKSAFFLWRSILKILITKLVTITNFSTSIRCIDFDDKMMEKLGLKVISLFIELFWGIRMQYMQMQIERPLNSYKNQTLLYYSSSSSIATYM</sequence>